<dbReference type="Gene3D" id="1.20.144.10">
    <property type="entry name" value="Phosphatidic acid phosphatase type 2/haloperoxidase"/>
    <property type="match status" value="1"/>
</dbReference>
<dbReference type="Pfam" id="PF01569">
    <property type="entry name" value="PAP2"/>
    <property type="match status" value="1"/>
</dbReference>
<accession>A0A081P6E9</accession>
<feature type="domain" description="Phosphatidic acid phosphatase type 2/haloperoxidase" evidence="2">
    <location>
        <begin position="1"/>
        <end position="86"/>
    </location>
</feature>
<evidence type="ECO:0000313" key="4">
    <source>
        <dbReference type="Proteomes" id="UP000028123"/>
    </source>
</evidence>
<dbReference type="SMART" id="SM00014">
    <property type="entry name" value="acidPPc"/>
    <property type="match status" value="1"/>
</dbReference>
<feature type="transmembrane region" description="Helical" evidence="1">
    <location>
        <begin position="18"/>
        <end position="36"/>
    </location>
</feature>
<dbReference type="eggNOG" id="COG0671">
    <property type="taxonomic scope" value="Bacteria"/>
</dbReference>
<keyword evidence="1" id="KW-1133">Transmembrane helix</keyword>
<dbReference type="Proteomes" id="UP000028123">
    <property type="component" value="Unassembled WGS sequence"/>
</dbReference>
<dbReference type="PANTHER" id="PTHR14969">
    <property type="entry name" value="SPHINGOSINE-1-PHOSPHATE PHOSPHOHYDROLASE"/>
    <property type="match status" value="1"/>
</dbReference>
<keyword evidence="1" id="KW-0812">Transmembrane</keyword>
<dbReference type="AlphaFoldDB" id="A0A081P6E9"/>
<dbReference type="InterPro" id="IPR000326">
    <property type="entry name" value="PAP2/HPO"/>
</dbReference>
<keyword evidence="4" id="KW-1185">Reference proteome</keyword>
<dbReference type="InterPro" id="IPR036938">
    <property type="entry name" value="PAP2/HPO_sf"/>
</dbReference>
<evidence type="ECO:0000259" key="2">
    <source>
        <dbReference type="SMART" id="SM00014"/>
    </source>
</evidence>
<name>A0A081P6E9_9BACL</name>
<keyword evidence="1" id="KW-0472">Membrane</keyword>
<evidence type="ECO:0000313" key="3">
    <source>
        <dbReference type="EMBL" id="KEQ26272.1"/>
    </source>
</evidence>
<feature type="transmembrane region" description="Helical" evidence="1">
    <location>
        <begin position="71"/>
        <end position="94"/>
    </location>
</feature>
<dbReference type="SUPFAM" id="SSF48317">
    <property type="entry name" value="Acid phosphatase/Vanadium-dependent haloperoxidase"/>
    <property type="match status" value="1"/>
</dbReference>
<protein>
    <submittedName>
        <fullName evidence="3">Phosphoesterase PA-phosphatase</fullName>
    </submittedName>
</protein>
<feature type="transmembrane region" description="Helical" evidence="1">
    <location>
        <begin position="43"/>
        <end position="65"/>
    </location>
</feature>
<evidence type="ECO:0000256" key="1">
    <source>
        <dbReference type="SAM" id="Phobius"/>
    </source>
</evidence>
<proteinExistence type="predicted"/>
<comment type="caution">
    <text evidence="3">The sequence shown here is derived from an EMBL/GenBank/DDBJ whole genome shotgun (WGS) entry which is preliminary data.</text>
</comment>
<reference evidence="3 4" key="1">
    <citation type="submission" date="2014-06" db="EMBL/GenBank/DDBJ databases">
        <title>Draft genome sequence of Paenibacillus sp. MSt1.</title>
        <authorList>
            <person name="Aw Y.K."/>
            <person name="Ong K.S."/>
            <person name="Gan H.M."/>
            <person name="Lee S.M."/>
        </authorList>
    </citation>
    <scope>NUCLEOTIDE SEQUENCE [LARGE SCALE GENOMIC DNA]</scope>
    <source>
        <strain evidence="3 4">MSt1</strain>
    </source>
</reference>
<dbReference type="EMBL" id="JNVM01000007">
    <property type="protein sequence ID" value="KEQ26272.1"/>
    <property type="molecule type" value="Genomic_DNA"/>
</dbReference>
<gene>
    <name evidence="3" type="ORF">ET33_34995</name>
</gene>
<dbReference type="PANTHER" id="PTHR14969:SF13">
    <property type="entry name" value="AT30094P"/>
    <property type="match status" value="1"/>
</dbReference>
<sequence length="98" mass="10451">MLHRIVEETGYSFPSGHSMASIVFYGMLAMLFLMFVKSPALKLLIAVTAGCLIIMIGVSRIYLGVHYPSDVVAGFAAGAAWLTVCGVGLQAVLVSRRS</sequence>
<organism evidence="3 4">
    <name type="scientific">Paenibacillus tyrfis</name>
    <dbReference type="NCBI Taxonomy" id="1501230"/>
    <lineage>
        <taxon>Bacteria</taxon>
        <taxon>Bacillati</taxon>
        <taxon>Bacillota</taxon>
        <taxon>Bacilli</taxon>
        <taxon>Bacillales</taxon>
        <taxon>Paenibacillaceae</taxon>
        <taxon>Paenibacillus</taxon>
    </lineage>
</organism>